<dbReference type="KEGG" id="cyn:Cyan7425_4266"/>
<dbReference type="OrthoDB" id="456467at2"/>
<dbReference type="AlphaFoldDB" id="B8HXN4"/>
<name>B8HXN4_CYAP4</name>
<protein>
    <submittedName>
        <fullName evidence="1">Uncharacterized protein</fullName>
    </submittedName>
</protein>
<dbReference type="HOGENOM" id="CLU_1259679_0_0_3"/>
<evidence type="ECO:0000313" key="1">
    <source>
        <dbReference type="EMBL" id="ACL46579.1"/>
    </source>
</evidence>
<gene>
    <name evidence="1" type="ordered locus">Cyan7425_4266</name>
</gene>
<dbReference type="EMBL" id="CP001344">
    <property type="protein sequence ID" value="ACL46579.1"/>
    <property type="molecule type" value="Genomic_DNA"/>
</dbReference>
<organism evidence="1">
    <name type="scientific">Cyanothece sp. (strain PCC 7425 / ATCC 29141)</name>
    <dbReference type="NCBI Taxonomy" id="395961"/>
    <lineage>
        <taxon>Bacteria</taxon>
        <taxon>Bacillati</taxon>
        <taxon>Cyanobacteriota</taxon>
        <taxon>Cyanophyceae</taxon>
        <taxon>Gomontiellales</taxon>
        <taxon>Cyanothecaceae</taxon>
        <taxon>Cyanothece</taxon>
    </lineage>
</organism>
<reference evidence="1" key="1">
    <citation type="submission" date="2009-01" db="EMBL/GenBank/DDBJ databases">
        <title>Complete sequence of chromosome Cyanothece sp. PCC 7425.</title>
        <authorList>
            <consortium name="US DOE Joint Genome Institute"/>
            <person name="Lucas S."/>
            <person name="Copeland A."/>
            <person name="Lapidus A."/>
            <person name="Glavina del Rio T."/>
            <person name="Dalin E."/>
            <person name="Tice H."/>
            <person name="Bruce D."/>
            <person name="Goodwin L."/>
            <person name="Pitluck S."/>
            <person name="Sims D."/>
            <person name="Meineke L."/>
            <person name="Brettin T."/>
            <person name="Detter J.C."/>
            <person name="Han C."/>
            <person name="Larimer F."/>
            <person name="Land M."/>
            <person name="Hauser L."/>
            <person name="Kyrpides N."/>
            <person name="Ovchinnikova G."/>
            <person name="Liberton M."/>
            <person name="Stoeckel J."/>
            <person name="Banerjee A."/>
            <person name="Singh A."/>
            <person name="Page L."/>
            <person name="Sato H."/>
            <person name="Zhao L."/>
            <person name="Sherman L."/>
            <person name="Pakrasi H."/>
            <person name="Richardson P."/>
        </authorList>
    </citation>
    <scope>NUCLEOTIDE SEQUENCE</scope>
    <source>
        <strain evidence="1">PCC 7425</strain>
    </source>
</reference>
<proteinExistence type="predicted"/>
<sequence length="202" mass="23632">MDQGEIKQALENAFNQCEQAGYPLEEIQKQILLQISELAQLQTAPPLANTGMNPLDDLTPAERQRLLEHIHHCEREGLDWKICLLNDWLAGNSSGMVQFIRDRYGPTWLEQVHPFHLAAYSDGRIKVKLGDRLEVSNTLWEWIPDPQAQEREWYACRVIRVFESSDGDRTYLNCTVRLENGSEYDIYGMDDWNHYNWRWPSP</sequence>
<accession>B8HXN4</accession>
<dbReference type="eggNOG" id="ENOG502ZCAW">
    <property type="taxonomic scope" value="Bacteria"/>
</dbReference>